<evidence type="ECO:0000313" key="1">
    <source>
        <dbReference type="EMBL" id="KAF7294556.1"/>
    </source>
</evidence>
<reference evidence="1" key="1">
    <citation type="submission" date="2020-05" db="EMBL/GenBank/DDBJ databases">
        <title>Mycena genomes resolve the evolution of fungal bioluminescence.</title>
        <authorList>
            <person name="Tsai I.J."/>
        </authorList>
    </citation>
    <scope>NUCLEOTIDE SEQUENCE</scope>
    <source>
        <strain evidence="1">171206Taipei</strain>
    </source>
</reference>
<dbReference type="RefSeq" id="XP_037215919.1">
    <property type="nucleotide sequence ID" value="XM_037366525.1"/>
</dbReference>
<accession>A0A8H6VWJ8</accession>
<name>A0A8H6VWJ8_9AGAR</name>
<dbReference type="OrthoDB" id="2922289at2759"/>
<dbReference type="Proteomes" id="UP000636479">
    <property type="component" value="Unassembled WGS sequence"/>
</dbReference>
<dbReference type="EMBL" id="JACAZF010000009">
    <property type="protein sequence ID" value="KAF7294556.1"/>
    <property type="molecule type" value="Genomic_DNA"/>
</dbReference>
<sequence>MYCRSSLEGKKTFQEWFINEYGRERAQEGFAELSKPPDGKKSSTSKETYLYLAAVEFGISEQAMREYFRFAVESDLCAPPRAGPALKRRREEPLAEWNNRRHESILNGSKIPDIDWRVVRAIASSEMELGIEIMEEWRFDLEVFIQMLELYSPSTIIDANLDTTPEDKLGPYHAELAFQSQIFIMTISHMTWFSLALTFTTLKEKKLSSTSAIQDAYKTDRVVLWRLVLCLCFVSYLCSERWHRLAEMIAYRELSKLEPVVECKSQLFDTPFGQKLIKYAKSRDATFQGPEFVHAITYMDAKRLKLVPRNKATDWSYACTVVRSIGNTWRQKAVDKTPIRYWLTMMSMVNTDEHSPKLAAVIKEAERLRADYAEVGIETPTKDIARLLLFDEAWKQIDKILWRVGRGLERVREIEPRGAEHTLYLSNPESPGRVSPLRVTFFPMYREGLAKFKALGKSPPPSWGQPRALPPKSNWTEYLDDQFDFDLDPHLDPGAEMWMTSDPDTAPEEQADVGVGAETETQAVTEQDVFSTSSLSWADEVEEEFFSSPIEQTMHDSLDSTLMDWDDALPDYLPRKFSIGKKNFKIFLRVFTFKSSEQPDATQAMKTVRWSDFEKAMKRIGFGVSQSPIGLAVRFDPPAKMARSVVFHRPYLNSFITPLDLRRIVYCLGACYRWKASVFVRAATED</sequence>
<dbReference type="GeneID" id="59349041"/>
<gene>
    <name evidence="1" type="ORF">MIND_00992100</name>
</gene>
<comment type="caution">
    <text evidence="1">The sequence shown here is derived from an EMBL/GenBank/DDBJ whole genome shotgun (WGS) entry which is preliminary data.</text>
</comment>
<organism evidence="1 2">
    <name type="scientific">Mycena indigotica</name>
    <dbReference type="NCBI Taxonomy" id="2126181"/>
    <lineage>
        <taxon>Eukaryota</taxon>
        <taxon>Fungi</taxon>
        <taxon>Dikarya</taxon>
        <taxon>Basidiomycota</taxon>
        <taxon>Agaricomycotina</taxon>
        <taxon>Agaricomycetes</taxon>
        <taxon>Agaricomycetidae</taxon>
        <taxon>Agaricales</taxon>
        <taxon>Marasmiineae</taxon>
        <taxon>Mycenaceae</taxon>
        <taxon>Mycena</taxon>
    </lineage>
</organism>
<proteinExistence type="predicted"/>
<protein>
    <submittedName>
        <fullName evidence="1">Uncharacterized protein</fullName>
    </submittedName>
</protein>
<keyword evidence="2" id="KW-1185">Reference proteome</keyword>
<evidence type="ECO:0000313" key="2">
    <source>
        <dbReference type="Proteomes" id="UP000636479"/>
    </source>
</evidence>
<dbReference type="AlphaFoldDB" id="A0A8H6VWJ8"/>